<dbReference type="EMBL" id="CMVM020000646">
    <property type="status" value="NOT_ANNOTATED_CDS"/>
    <property type="molecule type" value="Genomic_DNA"/>
</dbReference>
<name>A0A8R1XSB2_ONCVO</name>
<keyword evidence="1" id="KW-1133">Transmembrane helix</keyword>
<reference evidence="2" key="2">
    <citation type="submission" date="2022-06" db="UniProtKB">
        <authorList>
            <consortium name="EnsemblMetazoa"/>
        </authorList>
    </citation>
    <scope>IDENTIFICATION</scope>
</reference>
<organism evidence="2 3">
    <name type="scientific">Onchocerca volvulus</name>
    <dbReference type="NCBI Taxonomy" id="6282"/>
    <lineage>
        <taxon>Eukaryota</taxon>
        <taxon>Metazoa</taxon>
        <taxon>Ecdysozoa</taxon>
        <taxon>Nematoda</taxon>
        <taxon>Chromadorea</taxon>
        <taxon>Rhabditida</taxon>
        <taxon>Spirurina</taxon>
        <taxon>Spiruromorpha</taxon>
        <taxon>Filarioidea</taxon>
        <taxon>Onchocercidae</taxon>
        <taxon>Onchocerca</taxon>
    </lineage>
</organism>
<dbReference type="Proteomes" id="UP000024404">
    <property type="component" value="Unassembled WGS sequence"/>
</dbReference>
<sequence length="124" mass="14193">MTDILMVIFGSYYQSFTISGLIIQVVLQNNFPDQLNSSTQSTSTRHNSTQLNSIQFNGSLEADRSISQWRRFIRALIVSNEIPYSFELRLVLKFLRSYFGSFVLSYALLKILVVVSLSRLDQDA</sequence>
<feature type="transmembrane region" description="Helical" evidence="1">
    <location>
        <begin position="98"/>
        <end position="118"/>
    </location>
</feature>
<protein>
    <submittedName>
        <fullName evidence="2">Uncharacterized protein</fullName>
    </submittedName>
</protein>
<evidence type="ECO:0000256" key="1">
    <source>
        <dbReference type="SAM" id="Phobius"/>
    </source>
</evidence>
<reference evidence="3" key="1">
    <citation type="submission" date="2013-10" db="EMBL/GenBank/DDBJ databases">
        <title>Genome sequencing of Onchocerca volvulus.</title>
        <authorList>
            <person name="Cotton J."/>
            <person name="Tsai J."/>
            <person name="Stanley E."/>
            <person name="Tracey A."/>
            <person name="Holroyd N."/>
            <person name="Lustigman S."/>
            <person name="Berriman M."/>
        </authorList>
    </citation>
    <scope>NUCLEOTIDE SEQUENCE</scope>
</reference>
<evidence type="ECO:0000313" key="2">
    <source>
        <dbReference type="EnsemblMetazoa" id="OVOC12720.1"/>
    </source>
</evidence>
<feature type="transmembrane region" description="Helical" evidence="1">
    <location>
        <begin position="6"/>
        <end position="27"/>
    </location>
</feature>
<keyword evidence="1" id="KW-0472">Membrane</keyword>
<dbReference type="EnsemblMetazoa" id="OVOC12720.1">
    <property type="protein sequence ID" value="OVOC12720.1"/>
    <property type="gene ID" value="WBGene00249529"/>
</dbReference>
<dbReference type="AlphaFoldDB" id="A0A8R1XSB2"/>
<keyword evidence="1" id="KW-0812">Transmembrane</keyword>
<accession>A0A8R1XSB2</accession>
<proteinExistence type="predicted"/>
<evidence type="ECO:0000313" key="3">
    <source>
        <dbReference type="Proteomes" id="UP000024404"/>
    </source>
</evidence>
<keyword evidence="3" id="KW-1185">Reference proteome</keyword>